<gene>
    <name evidence="2" type="ORF">SAMN05216236_13544</name>
</gene>
<organism evidence="2 3">
    <name type="scientific">Sedimentitalea nanhaiensis</name>
    <dbReference type="NCBI Taxonomy" id="999627"/>
    <lineage>
        <taxon>Bacteria</taxon>
        <taxon>Pseudomonadati</taxon>
        <taxon>Pseudomonadota</taxon>
        <taxon>Alphaproteobacteria</taxon>
        <taxon>Rhodobacterales</taxon>
        <taxon>Paracoccaceae</taxon>
        <taxon>Sedimentitalea</taxon>
    </lineage>
</organism>
<accession>A0A1I7DVD7</accession>
<protein>
    <submittedName>
        <fullName evidence="2">Uncharacterized protein</fullName>
    </submittedName>
</protein>
<sequence>MAKFVSLSFWITLAVYLALASPLAVGWIETWLAANLPVLGSPVANLLTSRVVAGVIWGSIALFIVAPGWRLLWKLPLAGRWFANRYFPDLNGKWVVTIQSNWPIVEHLKNAAASKGITFDPFTNELPDLLEASFDVKIKQSWFRTDVVFLPNDKTPLLSSETISVEFFKSDSGKKSIAWIFEQTNKQDNTQRLAVTDQPKFHGSAVLTVNEDATELQGQYWQNRSWNHGLNAAGLITMKRTN</sequence>
<dbReference type="Proteomes" id="UP000182466">
    <property type="component" value="Unassembled WGS sequence"/>
</dbReference>
<name>A0A1I7DVD7_9RHOB</name>
<evidence type="ECO:0000313" key="2">
    <source>
        <dbReference type="EMBL" id="SFU15586.1"/>
    </source>
</evidence>
<feature type="transmembrane region" description="Helical" evidence="1">
    <location>
        <begin position="44"/>
        <end position="66"/>
    </location>
</feature>
<keyword evidence="1" id="KW-0472">Membrane</keyword>
<evidence type="ECO:0000256" key="1">
    <source>
        <dbReference type="SAM" id="Phobius"/>
    </source>
</evidence>
<keyword evidence="3" id="KW-1185">Reference proteome</keyword>
<proteinExistence type="predicted"/>
<dbReference type="EMBL" id="FPAW01000035">
    <property type="protein sequence ID" value="SFU15586.1"/>
    <property type="molecule type" value="Genomic_DNA"/>
</dbReference>
<evidence type="ECO:0000313" key="3">
    <source>
        <dbReference type="Proteomes" id="UP000182466"/>
    </source>
</evidence>
<keyword evidence="1" id="KW-0812">Transmembrane</keyword>
<dbReference type="AlphaFoldDB" id="A0A1I7DVD7"/>
<dbReference type="OrthoDB" id="8453584at2"/>
<reference evidence="2 3" key="1">
    <citation type="submission" date="2016-10" db="EMBL/GenBank/DDBJ databases">
        <authorList>
            <person name="de Groot N.N."/>
        </authorList>
    </citation>
    <scope>NUCLEOTIDE SEQUENCE [LARGE SCALE GENOMIC DNA]</scope>
    <source>
        <strain evidence="2 3">CGMCC 1.10959</strain>
    </source>
</reference>
<dbReference type="RefSeq" id="WP_139236550.1">
    <property type="nucleotide sequence ID" value="NZ_FPAW01000035.1"/>
</dbReference>
<keyword evidence="1" id="KW-1133">Transmembrane helix</keyword>